<evidence type="ECO:0000313" key="1">
    <source>
        <dbReference type="WBParaSite" id="ASIM_0000345301-mRNA-1"/>
    </source>
</evidence>
<organism evidence="1">
    <name type="scientific">Anisakis simplex</name>
    <name type="common">Herring worm</name>
    <dbReference type="NCBI Taxonomy" id="6269"/>
    <lineage>
        <taxon>Eukaryota</taxon>
        <taxon>Metazoa</taxon>
        <taxon>Ecdysozoa</taxon>
        <taxon>Nematoda</taxon>
        <taxon>Chromadorea</taxon>
        <taxon>Rhabditida</taxon>
        <taxon>Spirurina</taxon>
        <taxon>Ascaridomorpha</taxon>
        <taxon>Ascaridoidea</taxon>
        <taxon>Anisakidae</taxon>
        <taxon>Anisakis</taxon>
        <taxon>Anisakis simplex complex</taxon>
    </lineage>
</organism>
<dbReference type="WBParaSite" id="ASIM_0000345301-mRNA-1">
    <property type="protein sequence ID" value="ASIM_0000345301-mRNA-1"/>
    <property type="gene ID" value="ASIM_0000345301"/>
</dbReference>
<protein>
    <submittedName>
        <fullName evidence="1">PIPO</fullName>
    </submittedName>
</protein>
<sequence>LDRVSVGRRIVTKTIRRVVVLRKWIYKTLLKHSEVRSDQYVVQSSIVTTATGY</sequence>
<accession>A0A0M3J7A9</accession>
<reference evidence="1" key="1">
    <citation type="submission" date="2017-02" db="UniProtKB">
        <authorList>
            <consortium name="WormBaseParasite"/>
        </authorList>
    </citation>
    <scope>IDENTIFICATION</scope>
</reference>
<dbReference type="AlphaFoldDB" id="A0A0M3J7A9"/>
<name>A0A0M3J7A9_ANISI</name>
<proteinExistence type="predicted"/>